<sequence length="247" mass="27486">MKDSELYAVAGMSSSSPAMFERRRRILTEASKLIGRGHADGFSVRELCERAGVAPNTLYNAFGSKENVIALAISQYFEDFHRNVTFRHDPHSFEGVLEREFATIVRNLSIPAYVRAVAALYFSPSSPSSLRAALVSIAGRPYLPWLGELRASRQLERNVDLDRVAINLAALSYAHVQEWQVEGLDEAAYVATRMDAVLCYLGGITRGEARKAVRALHIDLHGPRTRVDALVESARELLKSSSHSRRK</sequence>
<name>A0A4Q4J5H2_9SPHN</name>
<dbReference type="PROSITE" id="PS50977">
    <property type="entry name" value="HTH_TETR_2"/>
    <property type="match status" value="1"/>
</dbReference>
<dbReference type="InterPro" id="IPR009057">
    <property type="entry name" value="Homeodomain-like_sf"/>
</dbReference>
<dbReference type="AlphaFoldDB" id="A0A4Q4J5H2"/>
<dbReference type="Proteomes" id="UP000292734">
    <property type="component" value="Unassembled WGS sequence"/>
</dbReference>
<proteinExistence type="predicted"/>
<reference evidence="4 5" key="1">
    <citation type="submission" date="2019-02" db="EMBL/GenBank/DDBJ databases">
        <authorList>
            <person name="Feng G."/>
        </authorList>
    </citation>
    <scope>NUCLEOTIDE SEQUENCE [LARGE SCALE GENOMIC DNA]</scope>
    <source>
        <strain evidence="4 5">DSM 26779</strain>
    </source>
</reference>
<gene>
    <name evidence="4" type="ORF">EWH08_12470</name>
</gene>
<comment type="caution">
    <text evidence="4">The sequence shown here is derived from an EMBL/GenBank/DDBJ whole genome shotgun (WGS) entry which is preliminary data.</text>
</comment>
<dbReference type="Gene3D" id="1.10.357.10">
    <property type="entry name" value="Tetracycline Repressor, domain 2"/>
    <property type="match status" value="1"/>
</dbReference>
<dbReference type="RefSeq" id="WP_129965454.1">
    <property type="nucleotide sequence ID" value="NZ_JACBZE010000005.1"/>
</dbReference>
<evidence type="ECO:0000256" key="1">
    <source>
        <dbReference type="ARBA" id="ARBA00023125"/>
    </source>
</evidence>
<dbReference type="Pfam" id="PF00440">
    <property type="entry name" value="TetR_N"/>
    <property type="match status" value="1"/>
</dbReference>
<dbReference type="SUPFAM" id="SSF46689">
    <property type="entry name" value="Homeodomain-like"/>
    <property type="match status" value="1"/>
</dbReference>
<keyword evidence="1 2" id="KW-0238">DNA-binding</keyword>
<evidence type="ECO:0000259" key="3">
    <source>
        <dbReference type="PROSITE" id="PS50977"/>
    </source>
</evidence>
<evidence type="ECO:0000313" key="4">
    <source>
        <dbReference type="EMBL" id="RYM01494.1"/>
    </source>
</evidence>
<accession>A0A4Q4J5H2</accession>
<evidence type="ECO:0000256" key="2">
    <source>
        <dbReference type="PROSITE-ProRule" id="PRU00335"/>
    </source>
</evidence>
<dbReference type="InterPro" id="IPR001647">
    <property type="entry name" value="HTH_TetR"/>
</dbReference>
<feature type="DNA-binding region" description="H-T-H motif" evidence="2">
    <location>
        <begin position="43"/>
        <end position="62"/>
    </location>
</feature>
<feature type="domain" description="HTH tetR-type" evidence="3">
    <location>
        <begin position="20"/>
        <end position="80"/>
    </location>
</feature>
<evidence type="ECO:0000313" key="5">
    <source>
        <dbReference type="Proteomes" id="UP000292734"/>
    </source>
</evidence>
<protein>
    <submittedName>
        <fullName evidence="4">TetR/AcrR family transcriptional regulator</fullName>
    </submittedName>
</protein>
<dbReference type="EMBL" id="SEOM01000004">
    <property type="protein sequence ID" value="RYM01494.1"/>
    <property type="molecule type" value="Genomic_DNA"/>
</dbReference>
<dbReference type="GO" id="GO:0003677">
    <property type="term" value="F:DNA binding"/>
    <property type="evidence" value="ECO:0007669"/>
    <property type="project" value="UniProtKB-UniRule"/>
</dbReference>
<organism evidence="4 5">
    <name type="scientific">Sphingobium indicum</name>
    <dbReference type="NCBI Taxonomy" id="332055"/>
    <lineage>
        <taxon>Bacteria</taxon>
        <taxon>Pseudomonadati</taxon>
        <taxon>Pseudomonadota</taxon>
        <taxon>Alphaproteobacteria</taxon>
        <taxon>Sphingomonadales</taxon>
        <taxon>Sphingomonadaceae</taxon>
        <taxon>Sphingobium</taxon>
    </lineage>
</organism>